<gene>
    <name evidence="1" type="ORF">HMPREF9448_00750</name>
</gene>
<evidence type="ECO:0000313" key="1">
    <source>
        <dbReference type="EMBL" id="EJZ65433.1"/>
    </source>
</evidence>
<protein>
    <submittedName>
        <fullName evidence="1">Uncharacterized protein</fullName>
    </submittedName>
</protein>
<dbReference type="Proteomes" id="UP000006044">
    <property type="component" value="Unassembled WGS sequence"/>
</dbReference>
<name>K0X227_9BACT</name>
<dbReference type="HOGENOM" id="CLU_1829311_0_0_10"/>
<dbReference type="RefSeq" id="WP_008861244.1">
    <property type="nucleotide sequence ID" value="NZ_JH815203.1"/>
</dbReference>
<dbReference type="eggNOG" id="ENOG502ZRQ0">
    <property type="taxonomic scope" value="Bacteria"/>
</dbReference>
<accession>K0X227</accession>
<dbReference type="GeneID" id="77850133"/>
<proteinExistence type="predicted"/>
<dbReference type="EMBL" id="ADLE01000004">
    <property type="protein sequence ID" value="EJZ65433.1"/>
    <property type="molecule type" value="Genomic_DNA"/>
</dbReference>
<organism evidence="1 2">
    <name type="scientific">Barnesiella intestinihominis YIT 11860</name>
    <dbReference type="NCBI Taxonomy" id="742726"/>
    <lineage>
        <taxon>Bacteria</taxon>
        <taxon>Pseudomonadati</taxon>
        <taxon>Bacteroidota</taxon>
        <taxon>Bacteroidia</taxon>
        <taxon>Bacteroidales</taxon>
        <taxon>Barnesiellaceae</taxon>
        <taxon>Barnesiella</taxon>
    </lineage>
</organism>
<keyword evidence="2" id="KW-1185">Reference proteome</keyword>
<dbReference type="SUPFAM" id="SSF82185">
    <property type="entry name" value="Histone H3 K4-specific methyltransferase SET7/9 N-terminal domain"/>
    <property type="match status" value="1"/>
</dbReference>
<reference evidence="1 2" key="1">
    <citation type="submission" date="2012-08" db="EMBL/GenBank/DDBJ databases">
        <title>The Genome Sequence of Barnesiella intestinihominis YIT 11860.</title>
        <authorList>
            <consortium name="The Broad Institute Genome Sequencing Platform"/>
            <person name="Earl A."/>
            <person name="Ward D."/>
            <person name="Feldgarden M."/>
            <person name="Gevers D."/>
            <person name="Morotomi M."/>
            <person name="Walker B."/>
            <person name="Young S.K."/>
            <person name="Zeng Q."/>
            <person name="Gargeya S."/>
            <person name="Fitzgerald M."/>
            <person name="Haas B."/>
            <person name="Abouelleil A."/>
            <person name="Alvarado L."/>
            <person name="Arachchi H.M."/>
            <person name="Berlin A.M."/>
            <person name="Chapman S.B."/>
            <person name="Goldberg J."/>
            <person name="Griggs A."/>
            <person name="Gujja S."/>
            <person name="Hansen M."/>
            <person name="Howarth C."/>
            <person name="Imamovic A."/>
            <person name="Larimer J."/>
            <person name="McCowen C."/>
            <person name="Montmayeur A."/>
            <person name="Murphy C."/>
            <person name="Neiman D."/>
            <person name="Pearson M."/>
            <person name="Priest M."/>
            <person name="Roberts A."/>
            <person name="Saif S."/>
            <person name="Shea T."/>
            <person name="Sisk P."/>
            <person name="Sykes S."/>
            <person name="Wortman J."/>
            <person name="Nusbaum C."/>
            <person name="Birren B."/>
        </authorList>
    </citation>
    <scope>NUCLEOTIDE SEQUENCE [LARGE SCALE GENOMIC DNA]</scope>
    <source>
        <strain evidence="1 2">YIT 11860</strain>
    </source>
</reference>
<sequence>MKKSVLLLFFAGCVATGIFGIGRKIPMNRVNDLGQREGYWRDSVGGGFVYDLYYKGGKKDGLYKRFYRNKLFLFGEYTADNISGTWYMFGDEGELRCTIDSIELNKDSIYTGYCRIFCKYKCYCADYYPSGAVKSEGYMVC</sequence>
<comment type="caution">
    <text evidence="1">The sequence shown here is derived from an EMBL/GenBank/DDBJ whole genome shotgun (WGS) entry which is preliminary data.</text>
</comment>
<evidence type="ECO:0000313" key="2">
    <source>
        <dbReference type="Proteomes" id="UP000006044"/>
    </source>
</evidence>
<dbReference type="AlphaFoldDB" id="K0X227"/>
<feature type="non-terminal residue" evidence="1">
    <location>
        <position position="141"/>
    </location>
</feature>